<dbReference type="Proteomes" id="UP000799428">
    <property type="component" value="Unassembled WGS sequence"/>
</dbReference>
<organism evidence="1 2">
    <name type="scientific">Pleomassaria siparia CBS 279.74</name>
    <dbReference type="NCBI Taxonomy" id="1314801"/>
    <lineage>
        <taxon>Eukaryota</taxon>
        <taxon>Fungi</taxon>
        <taxon>Dikarya</taxon>
        <taxon>Ascomycota</taxon>
        <taxon>Pezizomycotina</taxon>
        <taxon>Dothideomycetes</taxon>
        <taxon>Pleosporomycetidae</taxon>
        <taxon>Pleosporales</taxon>
        <taxon>Pleomassariaceae</taxon>
        <taxon>Pleomassaria</taxon>
    </lineage>
</organism>
<dbReference type="AlphaFoldDB" id="A0A6G1KI54"/>
<gene>
    <name evidence="1" type="ORF">K504DRAFT_373647</name>
</gene>
<dbReference type="PANTHER" id="PTHR42093">
    <property type="match status" value="1"/>
</dbReference>
<evidence type="ECO:0000313" key="1">
    <source>
        <dbReference type="EMBL" id="KAF2712162.1"/>
    </source>
</evidence>
<protein>
    <submittedName>
        <fullName evidence="1">Uncharacterized protein</fullName>
    </submittedName>
</protein>
<dbReference type="InterPro" id="IPR056539">
    <property type="entry name" value="NuiA-like"/>
</dbReference>
<accession>A0A6G1KI54</accession>
<dbReference type="EMBL" id="MU005766">
    <property type="protein sequence ID" value="KAF2712162.1"/>
    <property type="molecule type" value="Genomic_DNA"/>
</dbReference>
<reference evidence="1" key="1">
    <citation type="journal article" date="2020" name="Stud. Mycol.">
        <title>101 Dothideomycetes genomes: a test case for predicting lifestyles and emergence of pathogens.</title>
        <authorList>
            <person name="Haridas S."/>
            <person name="Albert R."/>
            <person name="Binder M."/>
            <person name="Bloem J."/>
            <person name="Labutti K."/>
            <person name="Salamov A."/>
            <person name="Andreopoulos B."/>
            <person name="Baker S."/>
            <person name="Barry K."/>
            <person name="Bills G."/>
            <person name="Bluhm B."/>
            <person name="Cannon C."/>
            <person name="Castanera R."/>
            <person name="Culley D."/>
            <person name="Daum C."/>
            <person name="Ezra D."/>
            <person name="Gonzalez J."/>
            <person name="Henrissat B."/>
            <person name="Kuo A."/>
            <person name="Liang C."/>
            <person name="Lipzen A."/>
            <person name="Lutzoni F."/>
            <person name="Magnuson J."/>
            <person name="Mondo S."/>
            <person name="Nolan M."/>
            <person name="Ohm R."/>
            <person name="Pangilinan J."/>
            <person name="Park H.-J."/>
            <person name="Ramirez L."/>
            <person name="Alfaro M."/>
            <person name="Sun H."/>
            <person name="Tritt A."/>
            <person name="Yoshinaga Y."/>
            <person name="Zwiers L.-H."/>
            <person name="Turgeon B."/>
            <person name="Goodwin S."/>
            <person name="Spatafora J."/>
            <person name="Crous P."/>
            <person name="Grigoriev I."/>
        </authorList>
    </citation>
    <scope>NUCLEOTIDE SEQUENCE</scope>
    <source>
        <strain evidence="1">CBS 279.74</strain>
    </source>
</reference>
<name>A0A6G1KI54_9PLEO</name>
<dbReference type="OrthoDB" id="5366485at2759"/>
<evidence type="ECO:0000313" key="2">
    <source>
        <dbReference type="Proteomes" id="UP000799428"/>
    </source>
</evidence>
<keyword evidence="2" id="KW-1185">Reference proteome</keyword>
<sequence length="149" mass="16471">MASDQAYEDFLNKANDTGVETKDTERTSYKTKSVNKAVPKILESVEEYYTSDADEPFEVVSLSFTGDTVTAAKLKSLVGHAADFESISEKDFDPKGQYAKVLEAVKKAGNGKVKVFRVQLEGSRCEYWVVSVDIEEERLVGLKALSVES</sequence>
<proteinExistence type="predicted"/>
<dbReference type="Pfam" id="PF23151">
    <property type="entry name" value="NuiA_2"/>
    <property type="match status" value="1"/>
</dbReference>
<dbReference type="PANTHER" id="PTHR42093:SF1">
    <property type="match status" value="1"/>
</dbReference>